<proteinExistence type="predicted"/>
<name>A0A3D8J9T0_9HELI</name>
<organism evidence="1 2">
    <name type="scientific">Helicobacter anseris</name>
    <dbReference type="NCBI Taxonomy" id="375926"/>
    <lineage>
        <taxon>Bacteria</taxon>
        <taxon>Pseudomonadati</taxon>
        <taxon>Campylobacterota</taxon>
        <taxon>Epsilonproteobacteria</taxon>
        <taxon>Campylobacterales</taxon>
        <taxon>Helicobacteraceae</taxon>
        <taxon>Helicobacter</taxon>
    </lineage>
</organism>
<dbReference type="OrthoDB" id="5327634at2"/>
<gene>
    <name evidence="1" type="ORF">CQA57_03680</name>
</gene>
<evidence type="ECO:0000313" key="2">
    <source>
        <dbReference type="Proteomes" id="UP000256695"/>
    </source>
</evidence>
<dbReference type="RefSeq" id="WP_115578891.1">
    <property type="nucleotide sequence ID" value="NZ_NXLX01000007.1"/>
</dbReference>
<dbReference type="Proteomes" id="UP000256695">
    <property type="component" value="Unassembled WGS sequence"/>
</dbReference>
<dbReference type="EMBL" id="NXLX01000007">
    <property type="protein sequence ID" value="RDU73925.1"/>
    <property type="molecule type" value="Genomic_DNA"/>
</dbReference>
<sequence>MKKTFLFFSLMFANELANPTRLFFSQGINTQSPSIQQCVAIFIELAKSSDYGFKQWSNDKEDEEYVKDHTSFLIDQWRNDKITAKLFFDWKDPQDGSGLMTWLEYNPTTGELKNVISKEKLEYNEDIEKKTTNLHY</sequence>
<dbReference type="AlphaFoldDB" id="A0A3D8J9T0"/>
<comment type="caution">
    <text evidence="1">The sequence shown here is derived from an EMBL/GenBank/DDBJ whole genome shotgun (WGS) entry which is preliminary data.</text>
</comment>
<keyword evidence="2" id="KW-1185">Reference proteome</keyword>
<evidence type="ECO:0000313" key="1">
    <source>
        <dbReference type="EMBL" id="RDU73925.1"/>
    </source>
</evidence>
<protein>
    <submittedName>
        <fullName evidence="1">Uncharacterized protein</fullName>
    </submittedName>
</protein>
<reference evidence="1 2" key="1">
    <citation type="submission" date="2018-04" db="EMBL/GenBank/DDBJ databases">
        <title>Novel Campyloabacter and Helicobacter Species and Strains.</title>
        <authorList>
            <person name="Mannion A.J."/>
            <person name="Shen Z."/>
            <person name="Fox J.G."/>
        </authorList>
    </citation>
    <scope>NUCLEOTIDE SEQUENCE [LARGE SCALE GENOMIC DNA]</scope>
    <source>
        <strain evidence="1 2">MIT 04-9362</strain>
    </source>
</reference>
<accession>A0A3D8J9T0</accession>